<dbReference type="FunCoup" id="A0A067PX28">
    <property type="interactions" value="32"/>
</dbReference>
<keyword evidence="3" id="KW-0677">Repeat</keyword>
<evidence type="ECO:0000313" key="8">
    <source>
        <dbReference type="Proteomes" id="UP000027265"/>
    </source>
</evidence>
<dbReference type="SUPFAM" id="SSF103506">
    <property type="entry name" value="Mitochondrial carrier"/>
    <property type="match status" value="1"/>
</dbReference>
<dbReference type="GO" id="GO:0016020">
    <property type="term" value="C:membrane"/>
    <property type="evidence" value="ECO:0007669"/>
    <property type="project" value="UniProtKB-SubCell"/>
</dbReference>
<dbReference type="InterPro" id="IPR023395">
    <property type="entry name" value="MCP_dom_sf"/>
</dbReference>
<evidence type="ECO:0000256" key="5">
    <source>
        <dbReference type="ARBA" id="ARBA00023136"/>
    </source>
</evidence>
<evidence type="ECO:0000256" key="2">
    <source>
        <dbReference type="ARBA" id="ARBA00022692"/>
    </source>
</evidence>
<reference evidence="8" key="1">
    <citation type="journal article" date="2014" name="Proc. Natl. Acad. Sci. U.S.A.">
        <title>Extensive sampling of basidiomycete genomes demonstrates inadequacy of the white-rot/brown-rot paradigm for wood decay fungi.</title>
        <authorList>
            <person name="Riley R."/>
            <person name="Salamov A.A."/>
            <person name="Brown D.W."/>
            <person name="Nagy L.G."/>
            <person name="Floudas D."/>
            <person name="Held B.W."/>
            <person name="Levasseur A."/>
            <person name="Lombard V."/>
            <person name="Morin E."/>
            <person name="Otillar R."/>
            <person name="Lindquist E.A."/>
            <person name="Sun H."/>
            <person name="LaButti K.M."/>
            <person name="Schmutz J."/>
            <person name="Jabbour D."/>
            <person name="Luo H."/>
            <person name="Baker S.E."/>
            <person name="Pisabarro A.G."/>
            <person name="Walton J.D."/>
            <person name="Blanchette R.A."/>
            <person name="Henrissat B."/>
            <person name="Martin F."/>
            <person name="Cullen D."/>
            <person name="Hibbett D.S."/>
            <person name="Grigoriev I.V."/>
        </authorList>
    </citation>
    <scope>NUCLEOTIDE SEQUENCE [LARGE SCALE GENOMIC DNA]</scope>
    <source>
        <strain evidence="8">MUCL 33604</strain>
    </source>
</reference>
<dbReference type="InterPro" id="IPR018108">
    <property type="entry name" value="MCP_transmembrane"/>
</dbReference>
<dbReference type="InParanoid" id="A0A067PX28"/>
<evidence type="ECO:0000256" key="6">
    <source>
        <dbReference type="SAM" id="MobiDB-lite"/>
    </source>
</evidence>
<feature type="compositionally biased region" description="Polar residues" evidence="6">
    <location>
        <begin position="36"/>
        <end position="48"/>
    </location>
</feature>
<dbReference type="EMBL" id="KL197727">
    <property type="protein sequence ID" value="KDQ54886.1"/>
    <property type="molecule type" value="Genomic_DNA"/>
</dbReference>
<feature type="region of interest" description="Disordered" evidence="6">
    <location>
        <begin position="1"/>
        <end position="48"/>
    </location>
</feature>
<keyword evidence="8" id="KW-1185">Reference proteome</keyword>
<evidence type="ECO:0000256" key="4">
    <source>
        <dbReference type="ARBA" id="ARBA00022989"/>
    </source>
</evidence>
<feature type="compositionally biased region" description="Basic and acidic residues" evidence="6">
    <location>
        <begin position="428"/>
        <end position="437"/>
    </location>
</feature>
<evidence type="ECO:0008006" key="9">
    <source>
        <dbReference type="Google" id="ProtNLM"/>
    </source>
</evidence>
<accession>A0A067PX28</accession>
<feature type="compositionally biased region" description="Acidic residues" evidence="6">
    <location>
        <begin position="121"/>
        <end position="130"/>
    </location>
</feature>
<name>A0A067PX28_9AGAM</name>
<evidence type="ECO:0000256" key="1">
    <source>
        <dbReference type="ARBA" id="ARBA00004141"/>
    </source>
</evidence>
<feature type="region of interest" description="Disordered" evidence="6">
    <location>
        <begin position="121"/>
        <end position="156"/>
    </location>
</feature>
<proteinExistence type="predicted"/>
<keyword evidence="2" id="KW-0812">Transmembrane</keyword>
<dbReference type="OrthoDB" id="77989at2759"/>
<keyword evidence="4" id="KW-1133">Transmembrane helix</keyword>
<comment type="subcellular location">
    <subcellularLocation>
        <location evidence="1">Membrane</location>
        <topology evidence="1">Multi-pass membrane protein</topology>
    </subcellularLocation>
</comment>
<feature type="compositionally biased region" description="Basic residues" evidence="6">
    <location>
        <begin position="417"/>
        <end position="427"/>
    </location>
</feature>
<sequence length="493" mass="54137">MSSPSSLRDLYSPPPSSWSFIPPPSPASNSTPSVSDPASLQSSYQWSSRPSPNSIFELSPALNDPTGLDVTLLLKALVASAFLEYASFAIAMPWDVGKMLLQVQWVPRDAGEVEPRTEIVEDVEEEEEELSNSSDEHETYFADPSSSSPARYPKPRLSGSHGYVVRRSVLEESTRPEYIIPVGSADGVWGMMQRIARFNGEGWLSLWKGTLTSCVMDVLSTSVQPIMLSVLQAIFAPTLSPFQHPPLFLPVASHVLTGLLLSPLDLIRTRLIIQSAIPRYQTYSGPYDALSQILRYEGGLKGIYLHPHLLIPTLIDNTLRPLISLALPGIVASYMTPNITEETHPIAWSFAELVGSCAGLVITLPFETIRRRLQAQVRGSAKPVKACVEIRPQPYNGVVDALWHILTEERSDLPLKRRRRRERRGSKSGKDKEKEAGAESDEDSGDEGGSWLKNTGLGQLYRGFGMRLGASAIIFLLGVVSGGEEKDAGWAEL</sequence>
<dbReference type="STRING" id="933084.A0A067PX28"/>
<evidence type="ECO:0000256" key="3">
    <source>
        <dbReference type="ARBA" id="ARBA00022737"/>
    </source>
</evidence>
<evidence type="ECO:0000313" key="7">
    <source>
        <dbReference type="EMBL" id="KDQ54886.1"/>
    </source>
</evidence>
<dbReference type="AlphaFoldDB" id="A0A067PX28"/>
<feature type="compositionally biased region" description="Pro residues" evidence="6">
    <location>
        <begin position="12"/>
        <end position="26"/>
    </location>
</feature>
<dbReference type="HOGENOM" id="CLU_023136_0_0_1"/>
<dbReference type="Proteomes" id="UP000027265">
    <property type="component" value="Unassembled WGS sequence"/>
</dbReference>
<keyword evidence="5" id="KW-0472">Membrane</keyword>
<dbReference type="PANTHER" id="PTHR24089">
    <property type="entry name" value="SOLUTE CARRIER FAMILY 25"/>
    <property type="match status" value="1"/>
</dbReference>
<dbReference type="Pfam" id="PF00153">
    <property type="entry name" value="Mito_carr"/>
    <property type="match status" value="1"/>
</dbReference>
<organism evidence="7 8">
    <name type="scientific">Jaapia argillacea MUCL 33604</name>
    <dbReference type="NCBI Taxonomy" id="933084"/>
    <lineage>
        <taxon>Eukaryota</taxon>
        <taxon>Fungi</taxon>
        <taxon>Dikarya</taxon>
        <taxon>Basidiomycota</taxon>
        <taxon>Agaricomycotina</taxon>
        <taxon>Agaricomycetes</taxon>
        <taxon>Agaricomycetidae</taxon>
        <taxon>Jaapiales</taxon>
        <taxon>Jaapiaceae</taxon>
        <taxon>Jaapia</taxon>
    </lineage>
</organism>
<protein>
    <recommendedName>
        <fullName evidence="9">Mitochondrial carrier</fullName>
    </recommendedName>
</protein>
<dbReference type="Gene3D" id="1.50.40.10">
    <property type="entry name" value="Mitochondrial carrier domain"/>
    <property type="match status" value="1"/>
</dbReference>
<feature type="region of interest" description="Disordered" evidence="6">
    <location>
        <begin position="417"/>
        <end position="450"/>
    </location>
</feature>
<gene>
    <name evidence="7" type="ORF">JAAARDRAFT_37998</name>
</gene>